<gene>
    <name evidence="2" type="ORF">M5K25_006595</name>
</gene>
<evidence type="ECO:0000256" key="1">
    <source>
        <dbReference type="SAM" id="MobiDB-lite"/>
    </source>
</evidence>
<organism evidence="2 3">
    <name type="scientific">Dendrobium thyrsiflorum</name>
    <name type="common">Pinecone-like raceme dendrobium</name>
    <name type="synonym">Orchid</name>
    <dbReference type="NCBI Taxonomy" id="117978"/>
    <lineage>
        <taxon>Eukaryota</taxon>
        <taxon>Viridiplantae</taxon>
        <taxon>Streptophyta</taxon>
        <taxon>Embryophyta</taxon>
        <taxon>Tracheophyta</taxon>
        <taxon>Spermatophyta</taxon>
        <taxon>Magnoliopsida</taxon>
        <taxon>Liliopsida</taxon>
        <taxon>Asparagales</taxon>
        <taxon>Orchidaceae</taxon>
        <taxon>Epidendroideae</taxon>
        <taxon>Malaxideae</taxon>
        <taxon>Dendrobiinae</taxon>
        <taxon>Dendrobium</taxon>
    </lineage>
</organism>
<name>A0ABD0VC03_DENTH</name>
<proteinExistence type="predicted"/>
<feature type="region of interest" description="Disordered" evidence="1">
    <location>
        <begin position="126"/>
        <end position="146"/>
    </location>
</feature>
<protein>
    <submittedName>
        <fullName evidence="2">Uncharacterized protein</fullName>
    </submittedName>
</protein>
<keyword evidence="3" id="KW-1185">Reference proteome</keyword>
<feature type="compositionally biased region" description="Polar residues" evidence="1">
    <location>
        <begin position="135"/>
        <end position="146"/>
    </location>
</feature>
<accession>A0ABD0VC03</accession>
<dbReference type="Proteomes" id="UP001552299">
    <property type="component" value="Unassembled WGS sequence"/>
</dbReference>
<dbReference type="EMBL" id="JANQDX010000006">
    <property type="protein sequence ID" value="KAL0922599.1"/>
    <property type="molecule type" value="Genomic_DNA"/>
</dbReference>
<evidence type="ECO:0000313" key="2">
    <source>
        <dbReference type="EMBL" id="KAL0922599.1"/>
    </source>
</evidence>
<comment type="caution">
    <text evidence="2">The sequence shown here is derived from an EMBL/GenBank/DDBJ whole genome shotgun (WGS) entry which is preliminary data.</text>
</comment>
<reference evidence="2 3" key="1">
    <citation type="journal article" date="2024" name="Plant Biotechnol. J.">
        <title>Dendrobium thyrsiflorum genome and its molecular insights into genes involved in important horticultural traits.</title>
        <authorList>
            <person name="Chen B."/>
            <person name="Wang J.Y."/>
            <person name="Zheng P.J."/>
            <person name="Li K.L."/>
            <person name="Liang Y.M."/>
            <person name="Chen X.F."/>
            <person name="Zhang C."/>
            <person name="Zhao X."/>
            <person name="He X."/>
            <person name="Zhang G.Q."/>
            <person name="Liu Z.J."/>
            <person name="Xu Q."/>
        </authorList>
    </citation>
    <scope>NUCLEOTIDE SEQUENCE [LARGE SCALE GENOMIC DNA]</scope>
    <source>
        <strain evidence="2">GZMU011</strain>
    </source>
</reference>
<dbReference type="AlphaFoldDB" id="A0ABD0VC03"/>
<evidence type="ECO:0000313" key="3">
    <source>
        <dbReference type="Proteomes" id="UP001552299"/>
    </source>
</evidence>
<sequence>MDNRPDQDPMVMSSRSTQPDRRILVGSHGLRRPREPCRPGVDTYKLIDGSLQELRCYPTCILLKSPSTSPLFTKNFGNLPMSLPFRRKLRETGPSHHVNQNVYGAAPGSHPTTLTKACIGDSSVHRERQNRAFGSPTSSQTPRRTPSYHVTKNMYKWSFCRATSVEDGFSGLELIPVR</sequence>